<protein>
    <recommendedName>
        <fullName evidence="5">PEP-CTERM sorting domain-containing protein</fullName>
    </recommendedName>
</protein>
<keyword evidence="1" id="KW-0812">Transmembrane</keyword>
<keyword evidence="1" id="KW-0472">Membrane</keyword>
<organism evidence="3 4">
    <name type="scientific">Thalassotalea piscium</name>
    <dbReference type="NCBI Taxonomy" id="1230533"/>
    <lineage>
        <taxon>Bacteria</taxon>
        <taxon>Pseudomonadati</taxon>
        <taxon>Pseudomonadota</taxon>
        <taxon>Gammaproteobacteria</taxon>
        <taxon>Alteromonadales</taxon>
        <taxon>Colwelliaceae</taxon>
        <taxon>Thalassotalea</taxon>
    </lineage>
</organism>
<evidence type="ECO:0000313" key="3">
    <source>
        <dbReference type="EMBL" id="MBB6542668.1"/>
    </source>
</evidence>
<evidence type="ECO:0008006" key="5">
    <source>
        <dbReference type="Google" id="ProtNLM"/>
    </source>
</evidence>
<feature type="transmembrane region" description="Helical" evidence="1">
    <location>
        <begin position="164"/>
        <end position="186"/>
    </location>
</feature>
<proteinExistence type="predicted"/>
<keyword evidence="2" id="KW-0732">Signal</keyword>
<gene>
    <name evidence="3" type="ORF">HNQ55_001168</name>
</gene>
<evidence type="ECO:0000256" key="2">
    <source>
        <dbReference type="SAM" id="SignalP"/>
    </source>
</evidence>
<dbReference type="EMBL" id="JACHHU010000007">
    <property type="protein sequence ID" value="MBB6542668.1"/>
    <property type="molecule type" value="Genomic_DNA"/>
</dbReference>
<name>A0A7X0TT01_9GAMM</name>
<dbReference type="AlphaFoldDB" id="A0A7X0TT01"/>
<accession>A0A7X0TT01</accession>
<dbReference type="RefSeq" id="WP_184423487.1">
    <property type="nucleotide sequence ID" value="NZ_AP027362.1"/>
</dbReference>
<sequence length="191" mass="21648">MKYKLLKSIFWAITFIVVSNTNIANANFITVDNWHLTTDNLGGFRQSSASDQVYYAVSKIWKLDRANTFETIEGYHFASYQEWRDLVGVGYNPNKGYRNQGGWNEYEWEGIERSFFLFSDSIETGWYKHAGNSDTTANITGFYQGREGIAGFVMIKNALISPTAIIPVTESSTIVIFAFGILALVARKFSQ</sequence>
<comment type="caution">
    <text evidence="3">The sequence shown here is derived from an EMBL/GenBank/DDBJ whole genome shotgun (WGS) entry which is preliminary data.</text>
</comment>
<feature type="chain" id="PRO_5031372832" description="PEP-CTERM sorting domain-containing protein" evidence="2">
    <location>
        <begin position="27"/>
        <end position="191"/>
    </location>
</feature>
<evidence type="ECO:0000256" key="1">
    <source>
        <dbReference type="SAM" id="Phobius"/>
    </source>
</evidence>
<keyword evidence="4" id="KW-1185">Reference proteome</keyword>
<feature type="signal peptide" evidence="2">
    <location>
        <begin position="1"/>
        <end position="26"/>
    </location>
</feature>
<dbReference type="Proteomes" id="UP000537141">
    <property type="component" value="Unassembled WGS sequence"/>
</dbReference>
<reference evidence="3 4" key="1">
    <citation type="submission" date="2020-08" db="EMBL/GenBank/DDBJ databases">
        <title>Genomic Encyclopedia of Type Strains, Phase IV (KMG-IV): sequencing the most valuable type-strain genomes for metagenomic binning, comparative biology and taxonomic classification.</title>
        <authorList>
            <person name="Goeker M."/>
        </authorList>
    </citation>
    <scope>NUCLEOTIDE SEQUENCE [LARGE SCALE GENOMIC DNA]</scope>
    <source>
        <strain evidence="3 4">DSM 26287</strain>
    </source>
</reference>
<evidence type="ECO:0000313" key="4">
    <source>
        <dbReference type="Proteomes" id="UP000537141"/>
    </source>
</evidence>
<keyword evidence="1" id="KW-1133">Transmembrane helix</keyword>